<keyword evidence="3" id="KW-1185">Reference proteome</keyword>
<feature type="region of interest" description="Disordered" evidence="1">
    <location>
        <begin position="42"/>
        <end position="61"/>
    </location>
</feature>
<sequence>MRSLKLSAHTNYQRGHPRVRLCLSNFAHFARPGLARRSAQLSMPAPDNTKSVGPATTPATDDTKFVGPATTLAVPPPCPPTQVAAFGASNLFRNANSYQEWVLTLCSRLPSDILEYLQSGVSHPSWPPSYVPLWDHYTRTSICAAVDQWMVLPGLSLSLLPRCPQRPQDFPEPMPNSPNAFLQFCDRFDNNAQLLADSNVTTDSLLASHLLARMPPSLSAWRTTFVNSQGTSGTLPPAANILDRIYRESKACPAEAPAVAAATFRAHEASTGPSLRGHKKLSPAVASPAVIKMPEPTTFTACLLATPSPFHKLAWLLDSGANCHMANTSTLFLTLRLFTGPPVAGVAGSLPSIGCG</sequence>
<reference evidence="2 3" key="1">
    <citation type="submission" date="2016-11" db="EMBL/GenBank/DDBJ databases">
        <authorList>
            <person name="Jaros S."/>
            <person name="Januszkiewicz K."/>
            <person name="Wedrychowicz H."/>
        </authorList>
    </citation>
    <scope>NUCLEOTIDE SEQUENCE [LARGE SCALE GENOMIC DNA]</scope>
</reference>
<organism evidence="2 3">
    <name type="scientific">Microbotryum silenes-dioicae</name>
    <dbReference type="NCBI Taxonomy" id="796604"/>
    <lineage>
        <taxon>Eukaryota</taxon>
        <taxon>Fungi</taxon>
        <taxon>Dikarya</taxon>
        <taxon>Basidiomycota</taxon>
        <taxon>Pucciniomycotina</taxon>
        <taxon>Microbotryomycetes</taxon>
        <taxon>Microbotryales</taxon>
        <taxon>Microbotryaceae</taxon>
        <taxon>Microbotryum</taxon>
    </lineage>
</organism>
<dbReference type="AlphaFoldDB" id="A0A2X0M0A0"/>
<evidence type="ECO:0000313" key="3">
    <source>
        <dbReference type="Proteomes" id="UP000249464"/>
    </source>
</evidence>
<evidence type="ECO:0000256" key="1">
    <source>
        <dbReference type="SAM" id="MobiDB-lite"/>
    </source>
</evidence>
<dbReference type="EMBL" id="FQNC01000042">
    <property type="protein sequence ID" value="SGY38156.1"/>
    <property type="molecule type" value="Genomic_DNA"/>
</dbReference>
<name>A0A2X0M0A0_9BASI</name>
<accession>A0A2X0M0A0</accession>
<proteinExistence type="predicted"/>
<evidence type="ECO:0000313" key="2">
    <source>
        <dbReference type="EMBL" id="SGY38156.1"/>
    </source>
</evidence>
<gene>
    <name evidence="2" type="primary">BQ5605_C003g01968</name>
    <name evidence="2" type="ORF">BQ5605_C003G01968</name>
</gene>
<dbReference type="Proteomes" id="UP000249464">
    <property type="component" value="Unassembled WGS sequence"/>
</dbReference>
<protein>
    <submittedName>
        <fullName evidence="2">BQ5605_C003g01968 protein</fullName>
    </submittedName>
</protein>